<keyword evidence="4" id="KW-0949">S-adenosyl-L-methionine</keyword>
<dbReference type="EMBL" id="QRVZ01000010">
    <property type="protein sequence ID" value="RGS82992.1"/>
    <property type="molecule type" value="Genomic_DNA"/>
</dbReference>
<evidence type="ECO:0000256" key="2">
    <source>
        <dbReference type="ARBA" id="ARBA00022603"/>
    </source>
</evidence>
<feature type="domain" description="DNA methylase adenine-specific" evidence="5">
    <location>
        <begin position="329"/>
        <end position="607"/>
    </location>
</feature>
<dbReference type="REBASE" id="653448">
    <property type="entry name" value="Bov261ORF18165P"/>
</dbReference>
<evidence type="ECO:0000256" key="1">
    <source>
        <dbReference type="ARBA" id="ARBA00006594"/>
    </source>
</evidence>
<comment type="caution">
    <text evidence="7">The sequence shown here is derived from an EMBL/GenBank/DDBJ whole genome shotgun (WGS) entry which is preliminary data.</text>
</comment>
<dbReference type="InterPro" id="IPR050953">
    <property type="entry name" value="N4_N6_ade-DNA_methylase"/>
</dbReference>
<dbReference type="GO" id="GO:0032259">
    <property type="term" value="P:methylation"/>
    <property type="evidence" value="ECO:0007669"/>
    <property type="project" value="UniProtKB-KW"/>
</dbReference>
<dbReference type="Gene3D" id="3.40.50.150">
    <property type="entry name" value="Vaccinia Virus protein VP39"/>
    <property type="match status" value="1"/>
</dbReference>
<evidence type="ECO:0000313" key="6">
    <source>
        <dbReference type="EMBL" id="RGS82992.1"/>
    </source>
</evidence>
<dbReference type="PANTHER" id="PTHR33841:SF5">
    <property type="entry name" value="DNA METHYLASE (MODIFICATION METHYLASE) (METHYLTRANSFERASE)-RELATED"/>
    <property type="match status" value="1"/>
</dbReference>
<evidence type="ECO:0000256" key="4">
    <source>
        <dbReference type="ARBA" id="ARBA00022691"/>
    </source>
</evidence>
<dbReference type="GO" id="GO:0008170">
    <property type="term" value="F:N-methyltransferase activity"/>
    <property type="evidence" value="ECO:0007669"/>
    <property type="project" value="InterPro"/>
</dbReference>
<dbReference type="PANTHER" id="PTHR33841">
    <property type="entry name" value="DNA METHYLTRANSFERASE YEEA-RELATED"/>
    <property type="match status" value="1"/>
</dbReference>
<accession>A0A1Y4Q3C6</accession>
<dbReference type="RefSeq" id="WP_004326016.1">
    <property type="nucleotide sequence ID" value="NZ_BAABYV010000001.1"/>
</dbReference>
<organism evidence="7 9">
    <name type="scientific">Bacteroides ovatus</name>
    <dbReference type="NCBI Taxonomy" id="28116"/>
    <lineage>
        <taxon>Bacteria</taxon>
        <taxon>Pseudomonadati</taxon>
        <taxon>Bacteroidota</taxon>
        <taxon>Bacteroidia</taxon>
        <taxon>Bacteroidales</taxon>
        <taxon>Bacteroidaceae</taxon>
        <taxon>Bacteroides</taxon>
    </lineage>
</organism>
<name>A0A1Y4Q3C6_BACOV</name>
<dbReference type="GO" id="GO:0003677">
    <property type="term" value="F:DNA binding"/>
    <property type="evidence" value="ECO:0007669"/>
    <property type="project" value="InterPro"/>
</dbReference>
<reference evidence="8 9" key="1">
    <citation type="submission" date="2018-08" db="EMBL/GenBank/DDBJ databases">
        <title>A genome reference for cultivated species of the human gut microbiota.</title>
        <authorList>
            <person name="Zou Y."/>
            <person name="Xue W."/>
            <person name="Luo G."/>
        </authorList>
    </citation>
    <scope>NUCLEOTIDE SEQUENCE [LARGE SCALE GENOMIC DNA]</scope>
    <source>
        <strain evidence="6 8">AF20-9LB</strain>
        <strain evidence="7 9">AM17-48</strain>
    </source>
</reference>
<dbReference type="Proteomes" id="UP000266492">
    <property type="component" value="Unassembled WGS sequence"/>
</dbReference>
<gene>
    <name evidence="7" type="ORF">DW206_06085</name>
    <name evidence="6" type="ORF">DWX70_13740</name>
</gene>
<dbReference type="InterPro" id="IPR003356">
    <property type="entry name" value="DNA_methylase_A-5"/>
</dbReference>
<dbReference type="PRINTS" id="PR00507">
    <property type="entry name" value="N12N6MTFRASE"/>
</dbReference>
<evidence type="ECO:0000259" key="5">
    <source>
        <dbReference type="Pfam" id="PF02384"/>
    </source>
</evidence>
<evidence type="ECO:0000313" key="9">
    <source>
        <dbReference type="Proteomes" id="UP000283329"/>
    </source>
</evidence>
<keyword evidence="2 7" id="KW-0489">Methyltransferase</keyword>
<evidence type="ECO:0000313" key="7">
    <source>
        <dbReference type="EMBL" id="RHH50190.1"/>
    </source>
</evidence>
<dbReference type="InterPro" id="IPR029063">
    <property type="entry name" value="SAM-dependent_MTases_sf"/>
</dbReference>
<evidence type="ECO:0000313" key="8">
    <source>
        <dbReference type="Proteomes" id="UP000266492"/>
    </source>
</evidence>
<sequence>MPQINYNERSWAIDVISEINLYLANKSWHVKSAGGENTIRNEKSSLFPDVLIFKDSAKKIILQGWELKMPDTPITDTELINNAKIKSEILHNNSFILWNVTSAVLYVKKGNTYSILKSWNSIDLHSRSEVKENENLWKDLLHTILEDLNDYFEHGEITESGSSEILAIDKIIDIVLENIDSTAENIKENIKSSAVLDAQIDNWWLSSAAEYGFSSQAPKDAKHKLPTLSKVILTDWFFKIIFGNIIKRHFNEAKIIETITFDTTVSEALQIIANISEHCNFWNIFGNNIANELVSDNAWKQLVQLNVFLSNLNIEGVDIQILQNLLQSSIAYAKRKVAGQFATPPQLADLLTRLTIDKKDGITLDPCCGTGTIIKQAYSLKEEYEIGQEQIIESIWASDKHSFPIQLSTLTLSNPGNIGKVLHIFRSDVIELHAGQTIVFKDPNNGNQVEKQLPKVDYIISNLPFIREKEIKKLNPNIKEINKLIKEQTKAKKTLSKKSDIFAYIPFYLYDIISDNGKIGLILSNAWLGTDYGEIFLELIQKYFNIDCVVISGKGRWFNNAKVVTTLLIATKREISDPVNLDRRISFCTLKEKLENIADIKKLSSEIILNKESDWVNIQSYSINEIKQLENIGIPWSGYFANLNWLPTIAEKLIDSKKFFDFIRGERRGCNRMFYPAKGHGIEDEYIEPVLKNLKKASSFIATSQTQAFCCSKSIEELETLNHTGTLNWIRSFENQMDKTNKKLLPIALRKPNMFWYEMSTKNMADFVVNINFDKSLFIAMLDKRSFFDQRMIGFSIKEQYKDENKIFLLALLNNILSMFFIESFGFGRGLGALDLRETKFKKDFKILNPELLSDAQKKEIIKAFQPIFNRDRLPLEKELQQKDRIDFELMLLKIYGLDKYYDTIKQTLLHLYKTRFAVKEKKRKKA</sequence>
<protein>
    <submittedName>
        <fullName evidence="7">SAM-dependent DNA methyltransferase</fullName>
    </submittedName>
</protein>
<dbReference type="SUPFAM" id="SSF53335">
    <property type="entry name" value="S-adenosyl-L-methionine-dependent methyltransferases"/>
    <property type="match status" value="1"/>
</dbReference>
<dbReference type="AlphaFoldDB" id="A0A1Y4Q3C6"/>
<comment type="similarity">
    <text evidence="1">Belongs to the N(4)/N(6)-methyltransferase family.</text>
</comment>
<dbReference type="Proteomes" id="UP000283329">
    <property type="component" value="Unassembled WGS sequence"/>
</dbReference>
<evidence type="ECO:0000256" key="3">
    <source>
        <dbReference type="ARBA" id="ARBA00022679"/>
    </source>
</evidence>
<proteinExistence type="inferred from homology"/>
<dbReference type="EMBL" id="QRJR01000003">
    <property type="protein sequence ID" value="RHH50190.1"/>
    <property type="molecule type" value="Genomic_DNA"/>
</dbReference>
<keyword evidence="3 7" id="KW-0808">Transferase</keyword>
<dbReference type="Pfam" id="PF02384">
    <property type="entry name" value="N6_Mtase"/>
    <property type="match status" value="1"/>
</dbReference>